<protein>
    <submittedName>
        <fullName evidence="1">Uncharacterized protein</fullName>
    </submittedName>
</protein>
<proteinExistence type="predicted"/>
<dbReference type="EMBL" id="MK080312">
    <property type="protein sequence ID" value="AZF88294.1"/>
    <property type="molecule type" value="Genomic_DNA"/>
</dbReference>
<organism evidence="1 2">
    <name type="scientific">Salmonella phage Astrid</name>
    <dbReference type="NCBI Taxonomy" id="2483851"/>
    <lineage>
        <taxon>Viruses</taxon>
        <taxon>Duplodnaviria</taxon>
        <taxon>Heunggongvirae</taxon>
        <taxon>Uroviricota</taxon>
        <taxon>Caudoviricetes</taxon>
        <taxon>Astrithrvirus</taxon>
        <taxon>Astrithrvirus astrithr</taxon>
    </lineage>
</organism>
<reference evidence="2" key="1">
    <citation type="submission" date="2018-10" db="EMBL/GenBank/DDBJ databases">
        <authorList>
            <person name="Olsen N.S."/>
            <person name="Kot W."/>
            <person name="Hansen L.H."/>
        </authorList>
    </citation>
    <scope>NUCLEOTIDE SEQUENCE [LARGE SCALE GENOMIC DNA]</scope>
</reference>
<evidence type="ECO:0000313" key="2">
    <source>
        <dbReference type="Proteomes" id="UP000270048"/>
    </source>
</evidence>
<name>A0A3G8F2M9_9CAUD</name>
<accession>A0A3G8F2M9</accession>
<dbReference type="Proteomes" id="UP000270048">
    <property type="component" value="Segment"/>
</dbReference>
<evidence type="ECO:0000313" key="1">
    <source>
        <dbReference type="EMBL" id="AZF88294.1"/>
    </source>
</evidence>
<sequence length="73" mass="8414">MLGEVCRQFRIANHIKLREIEGNPNIKTLSGFEMGVNLSSKHFMKYVRYALEHNLYNDLTMRIADGVSKGEVE</sequence>